<feature type="signal peptide" evidence="2">
    <location>
        <begin position="1"/>
        <end position="19"/>
    </location>
</feature>
<dbReference type="EMBL" id="LODT01000029">
    <property type="protein sequence ID" value="KYQ92336.1"/>
    <property type="molecule type" value="Genomic_DNA"/>
</dbReference>
<feature type="region of interest" description="Disordered" evidence="1">
    <location>
        <begin position="182"/>
        <end position="204"/>
    </location>
</feature>
<comment type="caution">
    <text evidence="3">The sequence shown here is derived from an EMBL/GenBank/DDBJ whole genome shotgun (WGS) entry which is preliminary data.</text>
</comment>
<evidence type="ECO:0000313" key="4">
    <source>
        <dbReference type="Proteomes" id="UP000076078"/>
    </source>
</evidence>
<feature type="chain" id="PRO_5007593274" description="Transmembrane protein" evidence="2">
    <location>
        <begin position="20"/>
        <end position="247"/>
    </location>
</feature>
<evidence type="ECO:0008006" key="5">
    <source>
        <dbReference type="Google" id="ProtNLM"/>
    </source>
</evidence>
<reference evidence="3 4" key="1">
    <citation type="submission" date="2015-12" db="EMBL/GenBank/DDBJ databases">
        <title>Dictyostelia acquired genes for synthesis and detection of signals that induce cell-type specialization by lateral gene transfer from prokaryotes.</title>
        <authorList>
            <person name="Gloeckner G."/>
            <person name="Schaap P."/>
        </authorList>
    </citation>
    <scope>NUCLEOTIDE SEQUENCE [LARGE SCALE GENOMIC DNA]</scope>
    <source>
        <strain evidence="3 4">TK</strain>
    </source>
</reference>
<proteinExistence type="predicted"/>
<evidence type="ECO:0000256" key="1">
    <source>
        <dbReference type="SAM" id="MobiDB-lite"/>
    </source>
</evidence>
<feature type="compositionally biased region" description="Low complexity" evidence="1">
    <location>
        <begin position="182"/>
        <end position="198"/>
    </location>
</feature>
<keyword evidence="4" id="KW-1185">Reference proteome</keyword>
<dbReference type="InParanoid" id="A0A151ZEF1"/>
<protein>
    <recommendedName>
        <fullName evidence="5">Transmembrane protein</fullName>
    </recommendedName>
</protein>
<keyword evidence="2" id="KW-0732">Signal</keyword>
<organism evidence="3 4">
    <name type="scientific">Tieghemostelium lacteum</name>
    <name type="common">Slime mold</name>
    <name type="synonym">Dictyostelium lacteum</name>
    <dbReference type="NCBI Taxonomy" id="361077"/>
    <lineage>
        <taxon>Eukaryota</taxon>
        <taxon>Amoebozoa</taxon>
        <taxon>Evosea</taxon>
        <taxon>Eumycetozoa</taxon>
        <taxon>Dictyostelia</taxon>
        <taxon>Dictyosteliales</taxon>
        <taxon>Raperosteliaceae</taxon>
        <taxon>Tieghemostelium</taxon>
    </lineage>
</organism>
<evidence type="ECO:0000313" key="3">
    <source>
        <dbReference type="EMBL" id="KYQ92336.1"/>
    </source>
</evidence>
<dbReference type="AlphaFoldDB" id="A0A151ZEF1"/>
<dbReference type="FunCoup" id="A0A151ZEF1">
    <property type="interactions" value="731"/>
</dbReference>
<dbReference type="Proteomes" id="UP000076078">
    <property type="component" value="Unassembled WGS sequence"/>
</dbReference>
<sequence>MEIVKIIIAFLLFNSICFGDYVQQYMYQSVNFTSDCTSDIINWYNIQTGQCTVDNTIYECDYDNQVVIQKLFSEGNCKNLYDTEQFQFNECIQTGVHFNCTEKFTLVPNTFTNITLNPNCNDSSDILVASSQFLGVCQESYPLNFGKYWYWETCNDTHLTVQSYVDVKQPISSGSGGILGSSGASGDSGSATGSSITGQLTSGSASSSTVEYWTPECQPQYLVSTKELELTNPFCSSNPSQTFLVCS</sequence>
<name>A0A151ZEF1_TIELA</name>
<gene>
    <name evidence="3" type="ORF">DLAC_06299</name>
</gene>
<accession>A0A151ZEF1</accession>
<evidence type="ECO:0000256" key="2">
    <source>
        <dbReference type="SAM" id="SignalP"/>
    </source>
</evidence>